<dbReference type="Proteomes" id="UP000076727">
    <property type="component" value="Unassembled WGS sequence"/>
</dbReference>
<keyword evidence="1" id="KW-0732">Signal</keyword>
<accession>A0A165SRX5</accession>
<evidence type="ECO:0008006" key="4">
    <source>
        <dbReference type="Google" id="ProtNLM"/>
    </source>
</evidence>
<evidence type="ECO:0000313" key="3">
    <source>
        <dbReference type="Proteomes" id="UP000076727"/>
    </source>
</evidence>
<evidence type="ECO:0000256" key="1">
    <source>
        <dbReference type="SAM" id="SignalP"/>
    </source>
</evidence>
<protein>
    <recommendedName>
        <fullName evidence="4">Protein kinase domain-containing protein</fullName>
    </recommendedName>
</protein>
<name>A0A165SRX5_9APHY</name>
<dbReference type="EMBL" id="KV429041">
    <property type="protein sequence ID" value="KZT72399.1"/>
    <property type="molecule type" value="Genomic_DNA"/>
</dbReference>
<dbReference type="AlphaFoldDB" id="A0A165SRX5"/>
<sequence>MSFAQSFLVLSLWTCCMVVPPMKKARWRSGMDMEGVAVIEEWVLHDKDNGAHSRSSGSGGLSGPWTLKVLRSFDEDYLLRRKLVDCHVQSGARRSYVKPRTATLYGDLD</sequence>
<evidence type="ECO:0000313" key="2">
    <source>
        <dbReference type="EMBL" id="KZT72399.1"/>
    </source>
</evidence>
<organism evidence="2 3">
    <name type="scientific">Daedalea quercina L-15889</name>
    <dbReference type="NCBI Taxonomy" id="1314783"/>
    <lineage>
        <taxon>Eukaryota</taxon>
        <taxon>Fungi</taxon>
        <taxon>Dikarya</taxon>
        <taxon>Basidiomycota</taxon>
        <taxon>Agaricomycotina</taxon>
        <taxon>Agaricomycetes</taxon>
        <taxon>Polyporales</taxon>
        <taxon>Fomitopsis</taxon>
    </lineage>
</organism>
<keyword evidence="3" id="KW-1185">Reference proteome</keyword>
<feature type="chain" id="PRO_5007866631" description="Protein kinase domain-containing protein" evidence="1">
    <location>
        <begin position="19"/>
        <end position="109"/>
    </location>
</feature>
<reference evidence="2 3" key="1">
    <citation type="journal article" date="2016" name="Mol. Biol. Evol.">
        <title>Comparative Genomics of Early-Diverging Mushroom-Forming Fungi Provides Insights into the Origins of Lignocellulose Decay Capabilities.</title>
        <authorList>
            <person name="Nagy L.G."/>
            <person name="Riley R."/>
            <person name="Tritt A."/>
            <person name="Adam C."/>
            <person name="Daum C."/>
            <person name="Floudas D."/>
            <person name="Sun H."/>
            <person name="Yadav J.S."/>
            <person name="Pangilinan J."/>
            <person name="Larsson K.H."/>
            <person name="Matsuura K."/>
            <person name="Barry K."/>
            <person name="Labutti K."/>
            <person name="Kuo R."/>
            <person name="Ohm R.A."/>
            <person name="Bhattacharya S.S."/>
            <person name="Shirouzu T."/>
            <person name="Yoshinaga Y."/>
            <person name="Martin F.M."/>
            <person name="Grigoriev I.V."/>
            <person name="Hibbett D.S."/>
        </authorList>
    </citation>
    <scope>NUCLEOTIDE SEQUENCE [LARGE SCALE GENOMIC DNA]</scope>
    <source>
        <strain evidence="2 3">L-15889</strain>
    </source>
</reference>
<proteinExistence type="predicted"/>
<feature type="signal peptide" evidence="1">
    <location>
        <begin position="1"/>
        <end position="18"/>
    </location>
</feature>
<gene>
    <name evidence="2" type="ORF">DAEQUDRAFT_763111</name>
</gene>